<name>A0A5B7IVX4_PORTR</name>
<dbReference type="EMBL" id="VSRR010066459">
    <property type="protein sequence ID" value="MPC84798.1"/>
    <property type="molecule type" value="Genomic_DNA"/>
</dbReference>
<protein>
    <submittedName>
        <fullName evidence="2">Uncharacterized protein</fullName>
    </submittedName>
</protein>
<comment type="caution">
    <text evidence="2">The sequence shown here is derived from an EMBL/GenBank/DDBJ whole genome shotgun (WGS) entry which is preliminary data.</text>
</comment>
<gene>
    <name evidence="2" type="ORF">E2C01_079548</name>
</gene>
<organism evidence="2 3">
    <name type="scientific">Portunus trituberculatus</name>
    <name type="common">Swimming crab</name>
    <name type="synonym">Neptunus trituberculatus</name>
    <dbReference type="NCBI Taxonomy" id="210409"/>
    <lineage>
        <taxon>Eukaryota</taxon>
        <taxon>Metazoa</taxon>
        <taxon>Ecdysozoa</taxon>
        <taxon>Arthropoda</taxon>
        <taxon>Crustacea</taxon>
        <taxon>Multicrustacea</taxon>
        <taxon>Malacostraca</taxon>
        <taxon>Eumalacostraca</taxon>
        <taxon>Eucarida</taxon>
        <taxon>Decapoda</taxon>
        <taxon>Pleocyemata</taxon>
        <taxon>Brachyura</taxon>
        <taxon>Eubrachyura</taxon>
        <taxon>Portunoidea</taxon>
        <taxon>Portunidae</taxon>
        <taxon>Portuninae</taxon>
        <taxon>Portunus</taxon>
    </lineage>
</organism>
<reference evidence="2 3" key="1">
    <citation type="submission" date="2019-05" db="EMBL/GenBank/DDBJ databases">
        <title>Another draft genome of Portunus trituberculatus and its Hox gene families provides insights of decapod evolution.</title>
        <authorList>
            <person name="Jeong J.-H."/>
            <person name="Song I."/>
            <person name="Kim S."/>
            <person name="Choi T."/>
            <person name="Kim D."/>
            <person name="Ryu S."/>
            <person name="Kim W."/>
        </authorList>
    </citation>
    <scope>NUCLEOTIDE SEQUENCE [LARGE SCALE GENOMIC DNA]</scope>
    <source>
        <tissue evidence="2">Muscle</tissue>
    </source>
</reference>
<evidence type="ECO:0000313" key="2">
    <source>
        <dbReference type="EMBL" id="MPC84798.1"/>
    </source>
</evidence>
<evidence type="ECO:0000313" key="3">
    <source>
        <dbReference type="Proteomes" id="UP000324222"/>
    </source>
</evidence>
<proteinExistence type="predicted"/>
<evidence type="ECO:0000256" key="1">
    <source>
        <dbReference type="SAM" id="MobiDB-lite"/>
    </source>
</evidence>
<keyword evidence="3" id="KW-1185">Reference proteome</keyword>
<accession>A0A5B7IVX4</accession>
<feature type="region of interest" description="Disordered" evidence="1">
    <location>
        <begin position="31"/>
        <end position="72"/>
    </location>
</feature>
<dbReference type="AlphaFoldDB" id="A0A5B7IVX4"/>
<sequence length="72" mass="7847">MEPPINTPSRTLLTPVSRVLRDASTSAWVLAGKGRGTPSHSPESVSPPPVRYVTVHPSGRSHQPRLSYFREG</sequence>
<dbReference type="Proteomes" id="UP000324222">
    <property type="component" value="Unassembled WGS sequence"/>
</dbReference>